<dbReference type="RefSeq" id="WP_204659823.1">
    <property type="nucleotide sequence ID" value="NZ_CP056775.1"/>
</dbReference>
<sequence>MQHCEFVSAFSGMIPADAAIPAGFLQALKMVRVPKGRLLLADGEICDKLWFVQVGLVRGFHLRENEDGNFGEVTEWFAAEREFFHSAASFLMQVPASESIEALEDCTLNYIRREDLYQLYRQYPEICCLGRTIAERSWLMHKELLRDMRSLSAAQKLEAFRIRSGELLTRVPQKYIASYLGISENYVSKLKARY</sequence>
<reference evidence="2 3" key="1">
    <citation type="submission" date="2020-06" db="EMBL/GenBank/DDBJ databases">
        <title>Dyadobacter sandarakinus sp. nov., isolated from the soil of the Arctic Yellow River Station.</title>
        <authorList>
            <person name="Zhang Y."/>
            <person name="Peng F."/>
        </authorList>
    </citation>
    <scope>NUCLEOTIDE SEQUENCE [LARGE SCALE GENOMIC DNA]</scope>
    <source>
        <strain evidence="2 3">Q3-56</strain>
    </source>
</reference>
<name>A0ABX7IC04_9BACT</name>
<feature type="domain" description="Cyclic nucleotide-binding" evidence="1">
    <location>
        <begin position="24"/>
        <end position="119"/>
    </location>
</feature>
<dbReference type="InterPro" id="IPR000595">
    <property type="entry name" value="cNMP-bd_dom"/>
</dbReference>
<dbReference type="EMBL" id="CP056775">
    <property type="protein sequence ID" value="QRR03641.1"/>
    <property type="molecule type" value="Genomic_DNA"/>
</dbReference>
<dbReference type="PROSITE" id="PS50042">
    <property type="entry name" value="CNMP_BINDING_3"/>
    <property type="match status" value="1"/>
</dbReference>
<dbReference type="CDD" id="cd00038">
    <property type="entry name" value="CAP_ED"/>
    <property type="match status" value="1"/>
</dbReference>
<evidence type="ECO:0000313" key="2">
    <source>
        <dbReference type="EMBL" id="QRR03641.1"/>
    </source>
</evidence>
<dbReference type="SUPFAM" id="SSF51206">
    <property type="entry name" value="cAMP-binding domain-like"/>
    <property type="match status" value="1"/>
</dbReference>
<evidence type="ECO:0000313" key="3">
    <source>
        <dbReference type="Proteomes" id="UP000612680"/>
    </source>
</evidence>
<dbReference type="InterPro" id="IPR018490">
    <property type="entry name" value="cNMP-bd_dom_sf"/>
</dbReference>
<dbReference type="Pfam" id="PF00027">
    <property type="entry name" value="cNMP_binding"/>
    <property type="match status" value="1"/>
</dbReference>
<evidence type="ECO:0000259" key="1">
    <source>
        <dbReference type="PROSITE" id="PS50042"/>
    </source>
</evidence>
<dbReference type="Gene3D" id="2.60.120.10">
    <property type="entry name" value="Jelly Rolls"/>
    <property type="match status" value="1"/>
</dbReference>
<keyword evidence="3" id="KW-1185">Reference proteome</keyword>
<protein>
    <submittedName>
        <fullName evidence="2">Crp/Fnr family transcriptional regulator</fullName>
    </submittedName>
</protein>
<dbReference type="InterPro" id="IPR014710">
    <property type="entry name" value="RmlC-like_jellyroll"/>
</dbReference>
<accession>A0ABX7IC04</accession>
<proteinExistence type="predicted"/>
<dbReference type="Proteomes" id="UP000612680">
    <property type="component" value="Chromosome"/>
</dbReference>
<gene>
    <name evidence="2" type="ORF">HWI92_23355</name>
</gene>
<organism evidence="2 3">
    <name type="scientific">Dyadobacter sandarakinus</name>
    <dbReference type="NCBI Taxonomy" id="2747268"/>
    <lineage>
        <taxon>Bacteria</taxon>
        <taxon>Pseudomonadati</taxon>
        <taxon>Bacteroidota</taxon>
        <taxon>Cytophagia</taxon>
        <taxon>Cytophagales</taxon>
        <taxon>Spirosomataceae</taxon>
        <taxon>Dyadobacter</taxon>
    </lineage>
</organism>